<accession>A0A839N8T8</accession>
<dbReference type="InterPro" id="IPR011335">
    <property type="entry name" value="Restrct_endonuc-II-like"/>
</dbReference>
<dbReference type="AlphaFoldDB" id="A0A839N8T8"/>
<keyword evidence="2" id="KW-0255">Endonuclease</keyword>
<comment type="caution">
    <text evidence="2">The sequence shown here is derived from an EMBL/GenBank/DDBJ whole genome shotgun (WGS) entry which is preliminary data.</text>
</comment>
<dbReference type="InterPro" id="IPR049468">
    <property type="entry name" value="Restrct_endonuc-II-like_dom"/>
</dbReference>
<keyword evidence="2" id="KW-0378">Hydrolase</keyword>
<keyword evidence="3" id="KW-1185">Reference proteome</keyword>
<organism evidence="2 3">
    <name type="scientific">Flexivirga oryzae</name>
    <dbReference type="NCBI Taxonomy" id="1794944"/>
    <lineage>
        <taxon>Bacteria</taxon>
        <taxon>Bacillati</taxon>
        <taxon>Actinomycetota</taxon>
        <taxon>Actinomycetes</taxon>
        <taxon>Micrococcales</taxon>
        <taxon>Dermacoccaceae</taxon>
        <taxon>Flexivirga</taxon>
    </lineage>
</organism>
<proteinExistence type="predicted"/>
<name>A0A839N8T8_9MICO</name>
<dbReference type="Proteomes" id="UP000559182">
    <property type="component" value="Unassembled WGS sequence"/>
</dbReference>
<keyword evidence="2" id="KW-0540">Nuclease</keyword>
<evidence type="ECO:0000313" key="3">
    <source>
        <dbReference type="Proteomes" id="UP000559182"/>
    </source>
</evidence>
<protein>
    <submittedName>
        <fullName evidence="2">Very-short-patch-repair endonuclease</fullName>
    </submittedName>
</protein>
<dbReference type="GO" id="GO:0004519">
    <property type="term" value="F:endonuclease activity"/>
    <property type="evidence" value="ECO:0007669"/>
    <property type="project" value="UniProtKB-KW"/>
</dbReference>
<evidence type="ECO:0000313" key="2">
    <source>
        <dbReference type="EMBL" id="MBB2892563.1"/>
    </source>
</evidence>
<reference evidence="2 3" key="1">
    <citation type="submission" date="2020-08" db="EMBL/GenBank/DDBJ databases">
        <title>Sequencing the genomes of 1000 actinobacteria strains.</title>
        <authorList>
            <person name="Klenk H.-P."/>
        </authorList>
    </citation>
    <scope>NUCLEOTIDE SEQUENCE [LARGE SCALE GENOMIC DNA]</scope>
    <source>
        <strain evidence="2 3">DSM 105369</strain>
    </source>
</reference>
<dbReference type="Pfam" id="PF18741">
    <property type="entry name" value="MTES_1575"/>
    <property type="match status" value="1"/>
</dbReference>
<gene>
    <name evidence="2" type="ORF">FHU39_002547</name>
</gene>
<dbReference type="Gene3D" id="3.40.960.10">
    <property type="entry name" value="VSR Endonuclease"/>
    <property type="match status" value="1"/>
</dbReference>
<sequence length="309" mass="34537">MTSPAPLRHPADELPDIFTTAEAYAAGLTKRDLSRDGYRRLFRGVYVNIGADPTYAEQLAFALRTVPSATFVAEHSAARQLGGVTPPASDLHLGTRVRTKSQHDGISLRFYTNPPDLVVLNGIRTTSAGQTYLDMARSLEFMDLLVLGDSLVRRSGCSPTYLKNFVADSSAHGAQRAREVAQLVRTDVESPNESRLRLLIVSGGLAEPKVNEVVRDPKSRRKRKLDLCYPDLKVAIEFDGRHHVERSEQWNNDILRREVLEEMGWRFVIVTSSAMYADPRRVLQRITDKVVVAGGPRMPISDGWKRHFG</sequence>
<dbReference type="RefSeq" id="WP_183320717.1">
    <property type="nucleotide sequence ID" value="NZ_JACHVQ010000001.1"/>
</dbReference>
<dbReference type="EMBL" id="JACHVQ010000001">
    <property type="protein sequence ID" value="MBB2892563.1"/>
    <property type="molecule type" value="Genomic_DNA"/>
</dbReference>
<dbReference type="SUPFAM" id="SSF52980">
    <property type="entry name" value="Restriction endonuclease-like"/>
    <property type="match status" value="1"/>
</dbReference>
<evidence type="ECO:0000259" key="1">
    <source>
        <dbReference type="Pfam" id="PF18741"/>
    </source>
</evidence>
<feature type="domain" description="Restriction endonuclease type II-like" evidence="1">
    <location>
        <begin position="231"/>
        <end position="289"/>
    </location>
</feature>